<keyword evidence="3" id="KW-1185">Reference proteome</keyword>
<evidence type="ECO:0000313" key="2">
    <source>
        <dbReference type="EMBL" id="GJT89458.1"/>
    </source>
</evidence>
<dbReference type="Proteomes" id="UP001151760">
    <property type="component" value="Unassembled WGS sequence"/>
</dbReference>
<sequence length="186" mass="20331">MHPDSACTATMAWWLSHDGVVVVARVIVVVVITTSAPLGVINTKRRNLNLLNPIQTHPAGVLNPKPKRTFMLLICNDPNHTPLLVFIAHIETHLEVVLPTKTKHTLYSGGVRLWMWLGCGSLWWWIINGGDGVVADKVATRVRSDVVCVGLKYDDDEWLWGGCGVAVWGVDGGHGGDVGEGRLVTR</sequence>
<name>A0ABQ5HNQ9_9ASTR</name>
<accession>A0ABQ5HNQ9</accession>
<keyword evidence="1" id="KW-1133">Transmembrane helix</keyword>
<comment type="caution">
    <text evidence="2">The sequence shown here is derived from an EMBL/GenBank/DDBJ whole genome shotgun (WGS) entry which is preliminary data.</text>
</comment>
<dbReference type="EMBL" id="BQNB010019826">
    <property type="protein sequence ID" value="GJT89458.1"/>
    <property type="molecule type" value="Genomic_DNA"/>
</dbReference>
<evidence type="ECO:0000256" key="1">
    <source>
        <dbReference type="SAM" id="Phobius"/>
    </source>
</evidence>
<evidence type="ECO:0000313" key="3">
    <source>
        <dbReference type="Proteomes" id="UP001151760"/>
    </source>
</evidence>
<organism evidence="2 3">
    <name type="scientific">Tanacetum coccineum</name>
    <dbReference type="NCBI Taxonomy" id="301880"/>
    <lineage>
        <taxon>Eukaryota</taxon>
        <taxon>Viridiplantae</taxon>
        <taxon>Streptophyta</taxon>
        <taxon>Embryophyta</taxon>
        <taxon>Tracheophyta</taxon>
        <taxon>Spermatophyta</taxon>
        <taxon>Magnoliopsida</taxon>
        <taxon>eudicotyledons</taxon>
        <taxon>Gunneridae</taxon>
        <taxon>Pentapetalae</taxon>
        <taxon>asterids</taxon>
        <taxon>campanulids</taxon>
        <taxon>Asterales</taxon>
        <taxon>Asteraceae</taxon>
        <taxon>Asteroideae</taxon>
        <taxon>Anthemideae</taxon>
        <taxon>Anthemidinae</taxon>
        <taxon>Tanacetum</taxon>
    </lineage>
</organism>
<feature type="transmembrane region" description="Helical" evidence="1">
    <location>
        <begin position="20"/>
        <end position="41"/>
    </location>
</feature>
<keyword evidence="1" id="KW-0472">Membrane</keyword>
<reference evidence="2" key="1">
    <citation type="journal article" date="2022" name="Int. J. Mol. Sci.">
        <title>Draft Genome of Tanacetum Coccineum: Genomic Comparison of Closely Related Tanacetum-Family Plants.</title>
        <authorList>
            <person name="Yamashiro T."/>
            <person name="Shiraishi A."/>
            <person name="Nakayama K."/>
            <person name="Satake H."/>
        </authorList>
    </citation>
    <scope>NUCLEOTIDE SEQUENCE</scope>
</reference>
<gene>
    <name evidence="2" type="ORF">Tco_1071175</name>
</gene>
<reference evidence="2" key="2">
    <citation type="submission" date="2022-01" db="EMBL/GenBank/DDBJ databases">
        <authorList>
            <person name="Yamashiro T."/>
            <person name="Shiraishi A."/>
            <person name="Satake H."/>
            <person name="Nakayama K."/>
        </authorList>
    </citation>
    <scope>NUCLEOTIDE SEQUENCE</scope>
</reference>
<protein>
    <submittedName>
        <fullName evidence="2">Uncharacterized protein</fullName>
    </submittedName>
</protein>
<keyword evidence="1" id="KW-0812">Transmembrane</keyword>
<proteinExistence type="predicted"/>